<reference evidence="1 2" key="1">
    <citation type="submission" date="2012-05" db="EMBL/GenBank/DDBJ databases">
        <title>Recombination and specialization in a pathogen metapopulation.</title>
        <authorList>
            <person name="Gardiner A."/>
            <person name="Kemen E."/>
            <person name="Schultz-Larsen T."/>
            <person name="MacLean D."/>
            <person name="Van Oosterhout C."/>
            <person name="Jones J.D.G."/>
        </authorList>
    </citation>
    <scope>NUCLEOTIDE SEQUENCE [LARGE SCALE GENOMIC DNA]</scope>
    <source>
        <strain evidence="1 2">Ac Nc2</strain>
    </source>
</reference>
<evidence type="ECO:0000313" key="1">
    <source>
        <dbReference type="EMBL" id="CCI48158.1"/>
    </source>
</evidence>
<dbReference type="EMBL" id="CAIX01000207">
    <property type="protein sequence ID" value="CCI48158.1"/>
    <property type="molecule type" value="Genomic_DNA"/>
</dbReference>
<proteinExistence type="predicted"/>
<evidence type="ECO:0000313" key="2">
    <source>
        <dbReference type="Proteomes" id="UP000053237"/>
    </source>
</evidence>
<organism evidence="1 2">
    <name type="scientific">Albugo candida</name>
    <dbReference type="NCBI Taxonomy" id="65357"/>
    <lineage>
        <taxon>Eukaryota</taxon>
        <taxon>Sar</taxon>
        <taxon>Stramenopiles</taxon>
        <taxon>Oomycota</taxon>
        <taxon>Peronosporomycetes</taxon>
        <taxon>Albuginales</taxon>
        <taxon>Albuginaceae</taxon>
        <taxon>Albugo</taxon>
    </lineage>
</organism>
<gene>
    <name evidence="1" type="ORF">BN9_092200</name>
</gene>
<keyword evidence="2" id="KW-1185">Reference proteome</keyword>
<accession>A0A024GP82</accession>
<protein>
    <submittedName>
        <fullName evidence="1">Uncharacterized protein</fullName>
    </submittedName>
</protein>
<dbReference type="AlphaFoldDB" id="A0A024GP82"/>
<name>A0A024GP82_9STRA</name>
<dbReference type="InParanoid" id="A0A024GP82"/>
<comment type="caution">
    <text evidence="1">The sequence shown here is derived from an EMBL/GenBank/DDBJ whole genome shotgun (WGS) entry which is preliminary data.</text>
</comment>
<sequence>MGIVRRKCHNPPGRKTRWRRVQRTCLCRRQSCSSTRNNAFAALYSLRRHVGCIRRNTGFIGWLHCASAGGSIKLRGFLTPFPSVKLVFGDTVVCVCSEGVAISSVDLSCWGRFRLRCFKCEWKEEALQKGENVK</sequence>
<dbReference type="Proteomes" id="UP000053237">
    <property type="component" value="Unassembled WGS sequence"/>
</dbReference>